<feature type="domain" description="DUF4136" evidence="1">
    <location>
        <begin position="18"/>
        <end position="187"/>
    </location>
</feature>
<evidence type="ECO:0000313" key="2">
    <source>
        <dbReference type="EMBL" id="GAL82814.1"/>
    </source>
</evidence>
<sequence length="188" mass="21948">MSIVGILGLFLASCSPKVHSNLASGADFKNYKTYAWIRETDTSGTSQDQQFSAYNNQIIRNNVKNNINSELQSRGFTIDTLNPDFLVSMKAVFEKKTDLVGYPLYSSYYNFYYPGYYALYPGYYYSYPFAYDYYDYTYTEGTLVVDIIDRETKKLVWRGWSDEREIKPKKVEKELAKDVNEIFQEFPS</sequence>
<comment type="caution">
    <text evidence="2">The sequence shown here is derived from an EMBL/GenBank/DDBJ whole genome shotgun (WGS) entry which is preliminary data.</text>
</comment>
<dbReference type="eggNOG" id="ENOG5032YB2">
    <property type="taxonomic scope" value="Bacteria"/>
</dbReference>
<dbReference type="InterPro" id="IPR025411">
    <property type="entry name" value="DUF4136"/>
</dbReference>
<organism evidence="2 3">
    <name type="scientific">Sporocytophaga myxococcoides</name>
    <dbReference type="NCBI Taxonomy" id="153721"/>
    <lineage>
        <taxon>Bacteria</taxon>
        <taxon>Pseudomonadati</taxon>
        <taxon>Bacteroidota</taxon>
        <taxon>Cytophagia</taxon>
        <taxon>Cytophagales</taxon>
        <taxon>Cytophagaceae</taxon>
        <taxon>Sporocytophaga</taxon>
    </lineage>
</organism>
<protein>
    <recommendedName>
        <fullName evidence="1">DUF4136 domain-containing protein</fullName>
    </recommendedName>
</protein>
<dbReference type="AlphaFoldDB" id="A0A098L907"/>
<accession>A0A098L907</accession>
<dbReference type="Gene3D" id="3.30.160.670">
    <property type="match status" value="1"/>
</dbReference>
<dbReference type="STRING" id="153721.MYP_40"/>
<dbReference type="EMBL" id="BBLT01000001">
    <property type="protein sequence ID" value="GAL82814.1"/>
    <property type="molecule type" value="Genomic_DNA"/>
</dbReference>
<dbReference type="Pfam" id="PF13590">
    <property type="entry name" value="DUF4136"/>
    <property type="match status" value="1"/>
</dbReference>
<evidence type="ECO:0000259" key="1">
    <source>
        <dbReference type="Pfam" id="PF13590"/>
    </source>
</evidence>
<dbReference type="Proteomes" id="UP000030185">
    <property type="component" value="Unassembled WGS sequence"/>
</dbReference>
<gene>
    <name evidence="2" type="ORF">MYP_40</name>
</gene>
<evidence type="ECO:0000313" key="3">
    <source>
        <dbReference type="Proteomes" id="UP000030185"/>
    </source>
</evidence>
<keyword evidence="3" id="KW-1185">Reference proteome</keyword>
<proteinExistence type="predicted"/>
<name>A0A098L907_9BACT</name>
<reference evidence="2 3" key="1">
    <citation type="submission" date="2014-09" db="EMBL/GenBank/DDBJ databases">
        <title>Sporocytophaga myxococcoides PG-01 genome sequencing.</title>
        <authorList>
            <person name="Liu L."/>
            <person name="Gao P.J."/>
            <person name="Chen G.J."/>
            <person name="Wang L.S."/>
        </authorList>
    </citation>
    <scope>NUCLEOTIDE SEQUENCE [LARGE SCALE GENOMIC DNA]</scope>
    <source>
        <strain evidence="2 3">PG-01</strain>
    </source>
</reference>